<dbReference type="PROSITE" id="PS52016">
    <property type="entry name" value="TONB_DEPENDENT_REC_3"/>
    <property type="match status" value="1"/>
</dbReference>
<accession>A0A0F7H801</accession>
<protein>
    <submittedName>
        <fullName evidence="17">Ferric hydroxamate uptake</fullName>
    </submittedName>
</protein>
<evidence type="ECO:0000313" key="17">
    <source>
        <dbReference type="EMBL" id="VTR56662.1"/>
    </source>
</evidence>
<dbReference type="InterPro" id="IPR012910">
    <property type="entry name" value="Plug_dom"/>
</dbReference>
<dbReference type="InterPro" id="IPR010917">
    <property type="entry name" value="TonB_rcpt_CS"/>
</dbReference>
<dbReference type="STRING" id="47917.AV650_25420"/>
<name>A0A0F7H801_SERFO</name>
<dbReference type="PANTHER" id="PTHR32552:SF68">
    <property type="entry name" value="FERRICHROME OUTER MEMBRANE TRANSPORTER_PHAGE RECEPTOR"/>
    <property type="match status" value="1"/>
</dbReference>
<dbReference type="NCBIfam" id="TIGR01783">
    <property type="entry name" value="TonB-siderophor"/>
    <property type="match status" value="1"/>
</dbReference>
<proteinExistence type="inferred from homology"/>
<evidence type="ECO:0000256" key="16">
    <source>
        <dbReference type="RuleBase" id="RU003357"/>
    </source>
</evidence>
<dbReference type="FunFam" id="2.170.130.10:FF:000001">
    <property type="entry name" value="Catecholate siderophore TonB-dependent receptor"/>
    <property type="match status" value="1"/>
</dbReference>
<evidence type="ECO:0000256" key="2">
    <source>
        <dbReference type="ARBA" id="ARBA00009810"/>
    </source>
</evidence>
<dbReference type="InterPro" id="IPR000531">
    <property type="entry name" value="Beta-barrel_TonB"/>
</dbReference>
<dbReference type="NCBIfam" id="NF007465">
    <property type="entry name" value="PRK10044.1"/>
    <property type="match status" value="1"/>
</dbReference>
<comment type="similarity">
    <text evidence="2 14 16">Belongs to the TonB-dependent receptor family.</text>
</comment>
<dbReference type="GO" id="GO:0015891">
    <property type="term" value="P:siderophore transport"/>
    <property type="evidence" value="ECO:0007669"/>
    <property type="project" value="InterPro"/>
</dbReference>
<keyword evidence="12" id="KW-0675">Receptor</keyword>
<keyword evidence="10 16" id="KW-0798">TonB box</keyword>
<keyword evidence="3 14" id="KW-0813">Transport</keyword>
<dbReference type="GO" id="GO:0009279">
    <property type="term" value="C:cell outer membrane"/>
    <property type="evidence" value="ECO:0007669"/>
    <property type="project" value="UniProtKB-SubCell"/>
</dbReference>
<dbReference type="GO" id="GO:0015344">
    <property type="term" value="F:siderophore uptake transmembrane transporter activity"/>
    <property type="evidence" value="ECO:0007669"/>
    <property type="project" value="TreeGrafter"/>
</dbReference>
<dbReference type="Pfam" id="PF07715">
    <property type="entry name" value="Plug"/>
    <property type="match status" value="1"/>
</dbReference>
<evidence type="ECO:0000256" key="4">
    <source>
        <dbReference type="ARBA" id="ARBA00022452"/>
    </source>
</evidence>
<dbReference type="FunFam" id="2.40.170.20:FF:000005">
    <property type="entry name" value="TonB-dependent siderophore receptor"/>
    <property type="match status" value="1"/>
</dbReference>
<evidence type="ECO:0000256" key="8">
    <source>
        <dbReference type="ARBA" id="ARBA00023004"/>
    </source>
</evidence>
<evidence type="ECO:0000256" key="14">
    <source>
        <dbReference type="PROSITE-ProRule" id="PRU01360"/>
    </source>
</evidence>
<dbReference type="InterPro" id="IPR010105">
    <property type="entry name" value="TonB_sidphr_rcpt"/>
</dbReference>
<keyword evidence="13 14" id="KW-0998">Cell outer membrane</keyword>
<keyword evidence="11 14" id="KW-0472">Membrane</keyword>
<dbReference type="PROSITE" id="PS01156">
    <property type="entry name" value="TONB_DEPENDENT_REC_2"/>
    <property type="match status" value="1"/>
</dbReference>
<dbReference type="InterPro" id="IPR036942">
    <property type="entry name" value="Beta-barrel_TonB_sf"/>
</dbReference>
<evidence type="ECO:0000256" key="1">
    <source>
        <dbReference type="ARBA" id="ARBA00004571"/>
    </source>
</evidence>
<keyword evidence="7" id="KW-0732">Signal</keyword>
<keyword evidence="4 14" id="KW-1134">Transmembrane beta strand</keyword>
<dbReference type="Gene3D" id="2.170.130.10">
    <property type="entry name" value="TonB-dependent receptor, plug domain"/>
    <property type="match status" value="1"/>
</dbReference>
<dbReference type="InterPro" id="IPR039426">
    <property type="entry name" value="TonB-dep_rcpt-like"/>
</dbReference>
<dbReference type="SUPFAM" id="SSF56935">
    <property type="entry name" value="Porins"/>
    <property type="match status" value="1"/>
</dbReference>
<reference evidence="17" key="1">
    <citation type="submission" date="2019-05" db="EMBL/GenBank/DDBJ databases">
        <authorList>
            <consortium name="Pathogen Informatics"/>
        </authorList>
    </citation>
    <scope>NUCLEOTIDE SEQUENCE [LARGE SCALE GENOMIC DNA]</scope>
    <source>
        <strain evidence="17">NCTC12965</strain>
    </source>
</reference>
<dbReference type="CDD" id="cd01347">
    <property type="entry name" value="ligand_gated_channel"/>
    <property type="match status" value="1"/>
</dbReference>
<feature type="short sequence motif" description="TonB C-terminal box" evidence="15">
    <location>
        <begin position="716"/>
        <end position="733"/>
    </location>
</feature>
<evidence type="ECO:0000256" key="13">
    <source>
        <dbReference type="ARBA" id="ARBA00023237"/>
    </source>
</evidence>
<evidence type="ECO:0000256" key="5">
    <source>
        <dbReference type="ARBA" id="ARBA00022496"/>
    </source>
</evidence>
<keyword evidence="9" id="KW-0406">Ion transport</keyword>
<dbReference type="PANTHER" id="PTHR32552">
    <property type="entry name" value="FERRICHROME IRON RECEPTOR-RELATED"/>
    <property type="match status" value="1"/>
</dbReference>
<gene>
    <name evidence="17" type="primary">fhuA_4</name>
    <name evidence="17" type="ORF">NCTC12965_07200</name>
</gene>
<evidence type="ECO:0000256" key="10">
    <source>
        <dbReference type="ARBA" id="ARBA00023077"/>
    </source>
</evidence>
<dbReference type="KEGG" id="sfw:WN53_02690"/>
<evidence type="ECO:0000256" key="9">
    <source>
        <dbReference type="ARBA" id="ARBA00023065"/>
    </source>
</evidence>
<keyword evidence="6 14" id="KW-0812">Transmembrane</keyword>
<organism evidence="17">
    <name type="scientific">Serratia fonticola</name>
    <dbReference type="NCBI Taxonomy" id="47917"/>
    <lineage>
        <taxon>Bacteria</taxon>
        <taxon>Pseudomonadati</taxon>
        <taxon>Pseudomonadota</taxon>
        <taxon>Gammaproteobacteria</taxon>
        <taxon>Enterobacterales</taxon>
        <taxon>Yersiniaceae</taxon>
        <taxon>Serratia</taxon>
    </lineage>
</organism>
<comment type="subcellular location">
    <subcellularLocation>
        <location evidence="1 14">Cell outer membrane</location>
        <topology evidence="1 14">Multi-pass membrane protein</topology>
    </subcellularLocation>
</comment>
<dbReference type="Gene3D" id="2.40.170.20">
    <property type="entry name" value="TonB-dependent receptor, beta-barrel domain"/>
    <property type="match status" value="1"/>
</dbReference>
<keyword evidence="5" id="KW-0410">Iron transport</keyword>
<dbReference type="GO" id="GO:0038023">
    <property type="term" value="F:signaling receptor activity"/>
    <property type="evidence" value="ECO:0007669"/>
    <property type="project" value="InterPro"/>
</dbReference>
<dbReference type="InterPro" id="IPR037066">
    <property type="entry name" value="Plug_dom_sf"/>
</dbReference>
<evidence type="ECO:0000256" key="15">
    <source>
        <dbReference type="PROSITE-ProRule" id="PRU10144"/>
    </source>
</evidence>
<evidence type="ECO:0000256" key="11">
    <source>
        <dbReference type="ARBA" id="ARBA00023136"/>
    </source>
</evidence>
<evidence type="ECO:0000256" key="3">
    <source>
        <dbReference type="ARBA" id="ARBA00022448"/>
    </source>
</evidence>
<dbReference type="Pfam" id="PF00593">
    <property type="entry name" value="TonB_dep_Rec_b-barrel"/>
    <property type="match status" value="1"/>
</dbReference>
<evidence type="ECO:0000256" key="12">
    <source>
        <dbReference type="ARBA" id="ARBA00023170"/>
    </source>
</evidence>
<dbReference type="RefSeq" id="WP_024484358.1">
    <property type="nucleotide sequence ID" value="NZ_CAMISI010000004.1"/>
</dbReference>
<evidence type="ECO:0000256" key="6">
    <source>
        <dbReference type="ARBA" id="ARBA00022692"/>
    </source>
</evidence>
<evidence type="ECO:0000256" key="7">
    <source>
        <dbReference type="ARBA" id="ARBA00022729"/>
    </source>
</evidence>
<dbReference type="GeneID" id="30319062"/>
<dbReference type="AlphaFoldDB" id="A0A0F7H801"/>
<keyword evidence="8" id="KW-0408">Iron</keyword>
<sequence length="733" mass="80459">MPTKRHSSSPAKSGLFPVSVLAATIAATLTLPAVAAQTTAAADADTITVVGGGSGGASQESAWGPVGTIVAKRSATGTKTDTPLVKTPQSVSVVTREQMDVMQPSSVKEALGFTPGVMVGSRGSSNVYDAVYIRGFGSVNQNIYLDGLKLQGDYFNEAVIDPYFLERAEVLRGPSSVLYGKSSPGGIISLISKRPTTEPLKEIQFKMGTDNLFQTGFDFSNALDDDGKYSFRLTGLAKDADAQQEMAKEKRYTIAPSFSWQPDEHTNLTLYSYLQNDPNLGYYGWLPMQGTVVNAPYGKLPTNFNEGEKSNFYSRQTRMFGYSFSHDFDDTWAVRQNLRYMQLHTNQNNIYGTGVNADNTTLNRNYIASDERLNNFSVDTQGQAKFATGRVDHTLLAGVDFMRMSNDIQGGWGVASPLDLANPQFGNYTKGTLNPTSKVNGQRQVGIYLQEQAEWNQWILTAGTRYDWAKSTVEDRTDMATIPYSEQKDHQSTNRIGLNYLFDNGISPYVSYAQSFEPNVGAGYDGKAFVPSKGEQYEAGVKYMPKDRPVSATIAIYQLTKSNNLVTDVEHADKGWFQQQTGEIRSRGVELEGKAALTANVNLLASYTYTDAEYTEDTTNQGNTPAIIPKHMASLWGDYTFHETALSGLTLGAGVRYTGSTYGDEANTFKVPDYTVWNTVIKYDLARFNLPGSSVALNVNNLFDKEYVSSCFATYGCFWGAERQVVATATFSF</sequence>
<dbReference type="EMBL" id="CABEEZ010000135">
    <property type="protein sequence ID" value="VTR56662.1"/>
    <property type="molecule type" value="Genomic_DNA"/>
</dbReference>